<evidence type="ECO:0000313" key="2">
    <source>
        <dbReference type="EMBL" id="RAL23981.1"/>
    </source>
</evidence>
<feature type="domain" description="N-acetyltransferase" evidence="1">
    <location>
        <begin position="10"/>
        <end position="176"/>
    </location>
</feature>
<dbReference type="InterPro" id="IPR016181">
    <property type="entry name" value="Acyl_CoA_acyltransferase"/>
</dbReference>
<dbReference type="PANTHER" id="PTHR43441">
    <property type="entry name" value="RIBOSOMAL-PROTEIN-SERINE ACETYLTRANSFERASE"/>
    <property type="match status" value="1"/>
</dbReference>
<evidence type="ECO:0000313" key="3">
    <source>
        <dbReference type="Proteomes" id="UP000249169"/>
    </source>
</evidence>
<dbReference type="PANTHER" id="PTHR43441:SF12">
    <property type="entry name" value="RIBOSOMAL N-ACETYLTRANSFERASE YDAF-RELATED"/>
    <property type="match status" value="1"/>
</dbReference>
<dbReference type="AlphaFoldDB" id="A0A328CDA6"/>
<gene>
    <name evidence="2" type="ORF">DL240_07475</name>
</gene>
<proteinExistence type="predicted"/>
<dbReference type="RefSeq" id="WP_111729235.1">
    <property type="nucleotide sequence ID" value="NZ_QHKO01000002.1"/>
</dbReference>
<dbReference type="GO" id="GO:0008999">
    <property type="term" value="F:protein-N-terminal-alanine acetyltransferase activity"/>
    <property type="evidence" value="ECO:0007669"/>
    <property type="project" value="TreeGrafter"/>
</dbReference>
<dbReference type="InterPro" id="IPR051908">
    <property type="entry name" value="Ribosomal_N-acetyltransferase"/>
</dbReference>
<dbReference type="Proteomes" id="UP000249169">
    <property type="component" value="Unassembled WGS sequence"/>
</dbReference>
<organism evidence="2 3">
    <name type="scientific">Lujinxingia litoralis</name>
    <dbReference type="NCBI Taxonomy" id="2211119"/>
    <lineage>
        <taxon>Bacteria</taxon>
        <taxon>Deltaproteobacteria</taxon>
        <taxon>Bradymonadales</taxon>
        <taxon>Lujinxingiaceae</taxon>
        <taxon>Lujinxingia</taxon>
    </lineage>
</organism>
<dbReference type="GO" id="GO:1990189">
    <property type="term" value="F:protein N-terminal-serine acetyltransferase activity"/>
    <property type="evidence" value="ECO:0007669"/>
    <property type="project" value="TreeGrafter"/>
</dbReference>
<dbReference type="Gene3D" id="3.40.630.30">
    <property type="match status" value="1"/>
</dbReference>
<accession>A0A328CDA6</accession>
<sequence length="187" mass="21338">MFERRLDERVALRLLQVSDKEELFEVVDREREELRRWLPWVDAITSVDDYDGYIRSTLTQLAEGNGFQAAITVEGQIAGMIGVHGVDRANASTSIGYWLSSAYRGEGIMTRATAEVLRWAFEDEGLERVEVRCGRENLASRKVVERLGLVEEGVLRRAERLVDGWTDLVVYSMLRDEWQGQTQGARA</sequence>
<dbReference type="OrthoDB" id="5191051at2"/>
<dbReference type="InterPro" id="IPR000182">
    <property type="entry name" value="GNAT_dom"/>
</dbReference>
<dbReference type="EMBL" id="QHKO01000002">
    <property type="protein sequence ID" value="RAL23981.1"/>
    <property type="molecule type" value="Genomic_DNA"/>
</dbReference>
<evidence type="ECO:0000259" key="1">
    <source>
        <dbReference type="PROSITE" id="PS51186"/>
    </source>
</evidence>
<protein>
    <submittedName>
        <fullName evidence="2">RimJ/RimL family protein N-acetyltransferase</fullName>
    </submittedName>
</protein>
<dbReference type="GO" id="GO:0005737">
    <property type="term" value="C:cytoplasm"/>
    <property type="evidence" value="ECO:0007669"/>
    <property type="project" value="TreeGrafter"/>
</dbReference>
<reference evidence="2 3" key="1">
    <citation type="submission" date="2018-05" db="EMBL/GenBank/DDBJ databases">
        <title>Lujinxingia marina gen. nov. sp. nov., a new facultative anaerobic member of the class Deltaproteobacteria, and proposal of Lujinxingaceae fam. nov.</title>
        <authorList>
            <person name="Li C.-M."/>
        </authorList>
    </citation>
    <scope>NUCLEOTIDE SEQUENCE [LARGE SCALE GENOMIC DNA]</scope>
    <source>
        <strain evidence="2 3">B210</strain>
    </source>
</reference>
<name>A0A328CDA6_9DELT</name>
<dbReference type="Pfam" id="PF13302">
    <property type="entry name" value="Acetyltransf_3"/>
    <property type="match status" value="1"/>
</dbReference>
<dbReference type="SUPFAM" id="SSF55729">
    <property type="entry name" value="Acyl-CoA N-acyltransferases (Nat)"/>
    <property type="match status" value="1"/>
</dbReference>
<keyword evidence="2" id="KW-0808">Transferase</keyword>
<keyword evidence="3" id="KW-1185">Reference proteome</keyword>
<comment type="caution">
    <text evidence="2">The sequence shown here is derived from an EMBL/GenBank/DDBJ whole genome shotgun (WGS) entry which is preliminary data.</text>
</comment>
<dbReference type="PROSITE" id="PS51186">
    <property type="entry name" value="GNAT"/>
    <property type="match status" value="1"/>
</dbReference>